<dbReference type="AlphaFoldDB" id="A0A4R1J9D6"/>
<dbReference type="EMBL" id="SMGD01000016">
    <property type="protein sequence ID" value="TCK47034.1"/>
    <property type="molecule type" value="Genomic_DNA"/>
</dbReference>
<evidence type="ECO:0000313" key="3">
    <source>
        <dbReference type="Proteomes" id="UP000295565"/>
    </source>
</evidence>
<organism evidence="2 3">
    <name type="scientific">Celerinatantimonas diazotrophica</name>
    <dbReference type="NCBI Taxonomy" id="412034"/>
    <lineage>
        <taxon>Bacteria</taxon>
        <taxon>Pseudomonadati</taxon>
        <taxon>Pseudomonadota</taxon>
        <taxon>Gammaproteobacteria</taxon>
        <taxon>Celerinatantimonadaceae</taxon>
        <taxon>Celerinatantimonas</taxon>
    </lineage>
</organism>
<evidence type="ECO:0000256" key="1">
    <source>
        <dbReference type="SAM" id="SignalP"/>
    </source>
</evidence>
<feature type="signal peptide" evidence="1">
    <location>
        <begin position="1"/>
        <end position="23"/>
    </location>
</feature>
<name>A0A4R1J9D6_9GAMM</name>
<comment type="caution">
    <text evidence="2">The sequence shown here is derived from an EMBL/GenBank/DDBJ whole genome shotgun (WGS) entry which is preliminary data.</text>
</comment>
<evidence type="ECO:0000313" key="2">
    <source>
        <dbReference type="EMBL" id="TCK47034.1"/>
    </source>
</evidence>
<accession>A0A4R1J9D6</accession>
<dbReference type="RefSeq" id="WP_131913927.1">
    <property type="nucleotide sequence ID" value="NZ_OU594967.1"/>
</dbReference>
<proteinExistence type="predicted"/>
<dbReference type="Proteomes" id="UP000295565">
    <property type="component" value="Unassembled WGS sequence"/>
</dbReference>
<feature type="chain" id="PRO_5021001319" description="Secreted protein" evidence="1">
    <location>
        <begin position="24"/>
        <end position="119"/>
    </location>
</feature>
<keyword evidence="1" id="KW-0732">Signal</keyword>
<dbReference type="OrthoDB" id="6400311at2"/>
<gene>
    <name evidence="2" type="ORF">EV690_3188</name>
</gene>
<sequence>MVKKLMIGILTAAGAGVLLPVHAQMHNPYNCQKQPELCQAYLQGVIDSLSELKDQADMQDAFSERALKSRGGQRYQWAQGQYCDQNTMIHWQNWAKKQKLLPNQQIWLESELKKLNGCD</sequence>
<protein>
    <recommendedName>
        <fullName evidence="4">Secreted protein</fullName>
    </recommendedName>
</protein>
<evidence type="ECO:0008006" key="4">
    <source>
        <dbReference type="Google" id="ProtNLM"/>
    </source>
</evidence>
<keyword evidence="3" id="KW-1185">Reference proteome</keyword>
<reference evidence="2 3" key="1">
    <citation type="submission" date="2019-03" db="EMBL/GenBank/DDBJ databases">
        <title>Genomic Encyclopedia of Type Strains, Phase IV (KMG-IV): sequencing the most valuable type-strain genomes for metagenomic binning, comparative biology and taxonomic classification.</title>
        <authorList>
            <person name="Goeker M."/>
        </authorList>
    </citation>
    <scope>NUCLEOTIDE SEQUENCE [LARGE SCALE GENOMIC DNA]</scope>
    <source>
        <strain evidence="2 3">DSM 18577</strain>
    </source>
</reference>